<accession>A0A8T0FYX2</accession>
<dbReference type="Proteomes" id="UP000807504">
    <property type="component" value="Unassembled WGS sequence"/>
</dbReference>
<proteinExistence type="predicted"/>
<organism evidence="1 2">
    <name type="scientific">Argiope bruennichi</name>
    <name type="common">Wasp spider</name>
    <name type="synonym">Aranea bruennichi</name>
    <dbReference type="NCBI Taxonomy" id="94029"/>
    <lineage>
        <taxon>Eukaryota</taxon>
        <taxon>Metazoa</taxon>
        <taxon>Ecdysozoa</taxon>
        <taxon>Arthropoda</taxon>
        <taxon>Chelicerata</taxon>
        <taxon>Arachnida</taxon>
        <taxon>Araneae</taxon>
        <taxon>Araneomorphae</taxon>
        <taxon>Entelegynae</taxon>
        <taxon>Araneoidea</taxon>
        <taxon>Araneidae</taxon>
        <taxon>Argiope</taxon>
    </lineage>
</organism>
<comment type="caution">
    <text evidence="1">The sequence shown here is derived from an EMBL/GenBank/DDBJ whole genome shotgun (WGS) entry which is preliminary data.</text>
</comment>
<gene>
    <name evidence="1" type="ORF">HNY73_003310</name>
</gene>
<keyword evidence="2" id="KW-1185">Reference proteome</keyword>
<evidence type="ECO:0000313" key="1">
    <source>
        <dbReference type="EMBL" id="KAF8795465.1"/>
    </source>
</evidence>
<dbReference type="EMBL" id="JABXBU010000002">
    <property type="protein sequence ID" value="KAF8795465.1"/>
    <property type="molecule type" value="Genomic_DNA"/>
</dbReference>
<sequence>MVRGLVSADFCVPHCMSKTMLCLAYSCPKGILILNDTSLGYSTINRTLAVRYIKDISLQIRRQEDYVHYVSLDEVLDLKLEV</sequence>
<dbReference type="AlphaFoldDB" id="A0A8T0FYX2"/>
<reference evidence="1" key="1">
    <citation type="journal article" date="2020" name="bioRxiv">
        <title>Chromosome-level reference genome of the European wasp spider Argiope bruennichi: a resource for studies on range expansion and evolutionary adaptation.</title>
        <authorList>
            <person name="Sheffer M.M."/>
            <person name="Hoppe A."/>
            <person name="Krehenwinkel H."/>
            <person name="Uhl G."/>
            <person name="Kuss A.W."/>
            <person name="Jensen L."/>
            <person name="Jensen C."/>
            <person name="Gillespie R.G."/>
            <person name="Hoff K.J."/>
            <person name="Prost S."/>
        </authorList>
    </citation>
    <scope>NUCLEOTIDE SEQUENCE</scope>
</reference>
<reference evidence="1" key="2">
    <citation type="submission" date="2020-06" db="EMBL/GenBank/DDBJ databases">
        <authorList>
            <person name="Sheffer M."/>
        </authorList>
    </citation>
    <scope>NUCLEOTIDE SEQUENCE</scope>
</reference>
<protein>
    <submittedName>
        <fullName evidence="1">Uncharacterized protein</fullName>
    </submittedName>
</protein>
<evidence type="ECO:0000313" key="2">
    <source>
        <dbReference type="Proteomes" id="UP000807504"/>
    </source>
</evidence>
<name>A0A8T0FYX2_ARGBR</name>